<gene>
    <name evidence="2" type="ORF">W908_07275</name>
</gene>
<sequence>MKNEIYQSQTGSQINLYSLIPNNEVKAIIHISHGMVEHALRYKRFANELCKSGYAVYTHDIRGHGQTRAHDASQGVFAKSNGFELILEDQNEIVKLAKKSHQNKPVICFGHSLGSIVNLNFALKYPEHVNALACWNSGIETGLLPRASRVILSLESIFRKTHLPSLFAWKLSFGAWNAKFKPNRTEFDWLSQDEKEVDLYVDDPLCGFEASISMWMDILEGVFYAGHKNNLIRLSNNLPVHIIGGAEDPCTNNGRDMIKLATKLKNQGMKDVTSSILEGTRHETLNEINRDQTTTDFIEWLNERF</sequence>
<dbReference type="OrthoDB" id="9806902at2"/>
<dbReference type="PANTHER" id="PTHR11614">
    <property type="entry name" value="PHOSPHOLIPASE-RELATED"/>
    <property type="match status" value="1"/>
</dbReference>
<dbReference type="InterPro" id="IPR051044">
    <property type="entry name" value="MAG_DAG_Lipase"/>
</dbReference>
<keyword evidence="3" id="KW-1185">Reference proteome</keyword>
<dbReference type="EMBL" id="CP006911">
    <property type="protein sequence ID" value="ALE02336.1"/>
    <property type="molecule type" value="Genomic_DNA"/>
</dbReference>
<dbReference type="Proteomes" id="UP000068905">
    <property type="component" value="Chromosome"/>
</dbReference>
<protein>
    <submittedName>
        <fullName evidence="2">Lysophospholipase</fullName>
    </submittedName>
</protein>
<accession>A0A0M5KWF2</accession>
<evidence type="ECO:0000313" key="2">
    <source>
        <dbReference type="EMBL" id="ALE02336.1"/>
    </source>
</evidence>
<evidence type="ECO:0000259" key="1">
    <source>
        <dbReference type="Pfam" id="PF12146"/>
    </source>
</evidence>
<dbReference type="STRING" id="1125411.W908_07275"/>
<dbReference type="Pfam" id="PF12146">
    <property type="entry name" value="Hydrolase_4"/>
    <property type="match status" value="1"/>
</dbReference>
<dbReference type="RefSeq" id="WP_053820547.1">
    <property type="nucleotide sequence ID" value="NZ_CP006911.1"/>
</dbReference>
<dbReference type="KEGG" id="tsn:W908_07275"/>
<proteinExistence type="predicted"/>
<dbReference type="SUPFAM" id="SSF53474">
    <property type="entry name" value="alpha/beta-Hydrolases"/>
    <property type="match status" value="1"/>
</dbReference>
<evidence type="ECO:0000313" key="3">
    <source>
        <dbReference type="Proteomes" id="UP000068905"/>
    </source>
</evidence>
<feature type="domain" description="Serine aminopeptidase S33" evidence="1">
    <location>
        <begin position="24"/>
        <end position="288"/>
    </location>
</feature>
<name>A0A0M5KWF2_9GAMM</name>
<dbReference type="InterPro" id="IPR029058">
    <property type="entry name" value="AB_hydrolase_fold"/>
</dbReference>
<reference evidence="2 3" key="1">
    <citation type="journal article" date="2015" name="Genome Announc.">
        <title>Genome Sequence of 'Candidatus Thioglobus singularis' Strain PS1, a Mixotroph from the SUP05 Clade of Marine Gammaproteobacteria.</title>
        <authorList>
            <person name="Marshall K.T."/>
            <person name="Morris R.M."/>
        </authorList>
    </citation>
    <scope>NUCLEOTIDE SEQUENCE [LARGE SCALE GENOMIC DNA]</scope>
    <source>
        <strain evidence="2 3">PS1</strain>
    </source>
</reference>
<dbReference type="InterPro" id="IPR022742">
    <property type="entry name" value="Hydrolase_4"/>
</dbReference>
<dbReference type="PATRIC" id="fig|1125411.7.peg.1435"/>
<dbReference type="Gene3D" id="3.40.50.1820">
    <property type="entry name" value="alpha/beta hydrolase"/>
    <property type="match status" value="1"/>
</dbReference>
<organism evidence="2 3">
    <name type="scientific">Candidatus Pseudothioglobus singularis PS1</name>
    <dbReference type="NCBI Taxonomy" id="1125411"/>
    <lineage>
        <taxon>Bacteria</taxon>
        <taxon>Pseudomonadati</taxon>
        <taxon>Pseudomonadota</taxon>
        <taxon>Gammaproteobacteria</taxon>
        <taxon>Candidatus Pseudothioglobaceae</taxon>
        <taxon>Candidatus Pseudothioglobus</taxon>
    </lineage>
</organism>
<dbReference type="AlphaFoldDB" id="A0A0M5KWF2"/>